<sequence>MKRKIQLITLICCTLIFGACDSWLDVKPYDQIAEEDLLNSEAGFQKLLNGVYIELNDENLYGSTLMVEMLELMGGAYKIGDDQGKWGDYIDLNSYKYSTEYWRGRLDKVWEKAYALIMNCNKILDNIENRESLFTGINYDIIRGEALALRAMLHFDMLRLFGPVYMNNPENECIPYYLYQSSNVNDLLPANKVMEYVIHDLQEAEKALANDPIITKGTLMESAGNESNFLRYRALRMNYYAVQGLMARVYLYAGDKSNASIYAKKVITAAEAGTFPFTERTEVKSDRIFSSEVLFALTNTNRVLLFKNYYDPSRNPSFIFTMDEKLLNFLYSASGSSTTSDTRFEANWEQATLPGLTSGARYFYKYNDMSTTGLIQNTMIPMLRLGEMYLIAAESESETLNDGLPYINTLRNKRGISNLGSLTVTDLTYEYMRELYGEGQLFYFYKRTFTTILNRTNSSGSRPAGQAASTQVFVVPLPDTEINNRQ</sequence>
<protein>
    <submittedName>
        <fullName evidence="8">RagB/SusD family nutrient uptake outer membrane protein</fullName>
    </submittedName>
</protein>
<comment type="caution">
    <text evidence="8">The sequence shown here is derived from an EMBL/GenBank/DDBJ whole genome shotgun (WGS) entry which is preliminary data.</text>
</comment>
<dbReference type="Pfam" id="PF14322">
    <property type="entry name" value="SusD-like_3"/>
    <property type="match status" value="1"/>
</dbReference>
<evidence type="ECO:0000259" key="7">
    <source>
        <dbReference type="Pfam" id="PF14322"/>
    </source>
</evidence>
<evidence type="ECO:0000313" key="8">
    <source>
        <dbReference type="EMBL" id="RGV35790.1"/>
    </source>
</evidence>
<feature type="domain" description="SusD-like N-terminal" evidence="7">
    <location>
        <begin position="23"/>
        <end position="212"/>
    </location>
</feature>
<evidence type="ECO:0000256" key="1">
    <source>
        <dbReference type="ARBA" id="ARBA00004442"/>
    </source>
</evidence>
<dbReference type="InterPro" id="IPR033985">
    <property type="entry name" value="SusD-like_N"/>
</dbReference>
<evidence type="ECO:0000256" key="2">
    <source>
        <dbReference type="ARBA" id="ARBA00006275"/>
    </source>
</evidence>
<keyword evidence="4" id="KW-0472">Membrane</keyword>
<evidence type="ECO:0000256" key="4">
    <source>
        <dbReference type="ARBA" id="ARBA00023136"/>
    </source>
</evidence>
<evidence type="ECO:0000256" key="3">
    <source>
        <dbReference type="ARBA" id="ARBA00022729"/>
    </source>
</evidence>
<evidence type="ECO:0000313" key="9">
    <source>
        <dbReference type="Proteomes" id="UP000283589"/>
    </source>
</evidence>
<dbReference type="InterPro" id="IPR011990">
    <property type="entry name" value="TPR-like_helical_dom_sf"/>
</dbReference>
<dbReference type="STRING" id="1121130.GCA_000519105_02164"/>
<dbReference type="PROSITE" id="PS51257">
    <property type="entry name" value="PROKAR_LIPOPROTEIN"/>
    <property type="match status" value="1"/>
</dbReference>
<keyword evidence="5" id="KW-0998">Cell outer membrane</keyword>
<evidence type="ECO:0000259" key="6">
    <source>
        <dbReference type="Pfam" id="PF07980"/>
    </source>
</evidence>
<dbReference type="SUPFAM" id="SSF48452">
    <property type="entry name" value="TPR-like"/>
    <property type="match status" value="1"/>
</dbReference>
<name>A0A412X4U8_9BACT</name>
<comment type="similarity">
    <text evidence="2">Belongs to the SusD family.</text>
</comment>
<evidence type="ECO:0000256" key="5">
    <source>
        <dbReference type="ARBA" id="ARBA00023237"/>
    </source>
</evidence>
<reference evidence="8 9" key="1">
    <citation type="submission" date="2018-08" db="EMBL/GenBank/DDBJ databases">
        <title>A genome reference for cultivated species of the human gut microbiota.</title>
        <authorList>
            <person name="Zou Y."/>
            <person name="Xue W."/>
            <person name="Luo G."/>
        </authorList>
    </citation>
    <scope>NUCLEOTIDE SEQUENCE [LARGE SCALE GENOMIC DNA]</scope>
    <source>
        <strain evidence="8 9">AF14-49</strain>
    </source>
</reference>
<dbReference type="EMBL" id="QRZA01000003">
    <property type="protein sequence ID" value="RGV35790.1"/>
    <property type="molecule type" value="Genomic_DNA"/>
</dbReference>
<accession>A0A412X4U8</accession>
<dbReference type="Proteomes" id="UP000283589">
    <property type="component" value="Unassembled WGS sequence"/>
</dbReference>
<dbReference type="AlphaFoldDB" id="A0A412X4U8"/>
<dbReference type="Gene3D" id="1.25.40.390">
    <property type="match status" value="1"/>
</dbReference>
<organism evidence="8 9">
    <name type="scientific">Butyricimonas virosa</name>
    <dbReference type="NCBI Taxonomy" id="544645"/>
    <lineage>
        <taxon>Bacteria</taxon>
        <taxon>Pseudomonadati</taxon>
        <taxon>Bacteroidota</taxon>
        <taxon>Bacteroidia</taxon>
        <taxon>Bacteroidales</taxon>
        <taxon>Odoribacteraceae</taxon>
        <taxon>Butyricimonas</taxon>
    </lineage>
</organism>
<proteinExistence type="inferred from homology"/>
<gene>
    <name evidence="8" type="ORF">DWW18_03130</name>
</gene>
<keyword evidence="3" id="KW-0732">Signal</keyword>
<feature type="domain" description="RagB/SusD" evidence="6">
    <location>
        <begin position="362"/>
        <end position="448"/>
    </location>
</feature>
<comment type="subcellular location">
    <subcellularLocation>
        <location evidence="1">Cell outer membrane</location>
    </subcellularLocation>
</comment>
<dbReference type="InterPro" id="IPR012944">
    <property type="entry name" value="SusD_RagB_dom"/>
</dbReference>
<dbReference type="GO" id="GO:0009279">
    <property type="term" value="C:cell outer membrane"/>
    <property type="evidence" value="ECO:0007669"/>
    <property type="project" value="UniProtKB-SubCell"/>
</dbReference>
<dbReference type="RefSeq" id="WP_117721215.1">
    <property type="nucleotide sequence ID" value="NZ_CALBWO010000033.1"/>
</dbReference>
<dbReference type="Pfam" id="PF07980">
    <property type="entry name" value="SusD_RagB"/>
    <property type="match status" value="1"/>
</dbReference>